<accession>A0A9Y2IFS3</accession>
<evidence type="ECO:0000313" key="1">
    <source>
        <dbReference type="EMBL" id="WIX79252.1"/>
    </source>
</evidence>
<dbReference type="SUPFAM" id="SSF88946">
    <property type="entry name" value="Sigma2 domain of RNA polymerase sigma factors"/>
    <property type="match status" value="1"/>
</dbReference>
<dbReference type="InterPro" id="IPR013324">
    <property type="entry name" value="RNA_pol_sigma_r3/r4-like"/>
</dbReference>
<dbReference type="Gene3D" id="1.10.1740.10">
    <property type="match status" value="1"/>
</dbReference>
<dbReference type="RefSeq" id="WP_285969941.1">
    <property type="nucleotide sequence ID" value="NZ_CP127294.1"/>
</dbReference>
<dbReference type="Proteomes" id="UP001236014">
    <property type="component" value="Chromosome"/>
</dbReference>
<organism evidence="1 2">
    <name type="scientific">Amycolatopsis carbonis</name>
    <dbReference type="NCBI Taxonomy" id="715471"/>
    <lineage>
        <taxon>Bacteria</taxon>
        <taxon>Bacillati</taxon>
        <taxon>Actinomycetota</taxon>
        <taxon>Actinomycetes</taxon>
        <taxon>Pseudonocardiales</taxon>
        <taxon>Pseudonocardiaceae</taxon>
        <taxon>Amycolatopsis</taxon>
    </lineage>
</organism>
<dbReference type="SUPFAM" id="SSF88659">
    <property type="entry name" value="Sigma3 and sigma4 domains of RNA polymerase sigma factors"/>
    <property type="match status" value="1"/>
</dbReference>
<evidence type="ECO:0000313" key="2">
    <source>
        <dbReference type="Proteomes" id="UP001236014"/>
    </source>
</evidence>
<dbReference type="EMBL" id="CP127294">
    <property type="protein sequence ID" value="WIX79252.1"/>
    <property type="molecule type" value="Genomic_DNA"/>
</dbReference>
<proteinExistence type="predicted"/>
<name>A0A9Y2IFS3_9PSEU</name>
<reference evidence="1 2" key="1">
    <citation type="submission" date="2023-06" db="EMBL/GenBank/DDBJ databases">
        <authorList>
            <person name="Oyuntsetseg B."/>
            <person name="Kim S.B."/>
        </authorList>
    </citation>
    <scope>NUCLEOTIDE SEQUENCE [LARGE SCALE GENOMIC DNA]</scope>
    <source>
        <strain evidence="1 2">2-15</strain>
    </source>
</reference>
<dbReference type="GO" id="GO:0006352">
    <property type="term" value="P:DNA-templated transcription initiation"/>
    <property type="evidence" value="ECO:0007669"/>
    <property type="project" value="InterPro"/>
</dbReference>
<gene>
    <name evidence="1" type="ORF">QRX50_00075</name>
</gene>
<dbReference type="AlphaFoldDB" id="A0A9Y2IFS3"/>
<dbReference type="GO" id="GO:0003700">
    <property type="term" value="F:DNA-binding transcription factor activity"/>
    <property type="evidence" value="ECO:0007669"/>
    <property type="project" value="InterPro"/>
</dbReference>
<protein>
    <submittedName>
        <fullName evidence="1">Sigma-70 family RNA polymerase sigma factor</fullName>
    </submittedName>
</protein>
<sequence length="196" mass="22201">MTAELTDLVRLGEISHYGQLFELHLAGANQIARRCTFNLSNADELVSQAFEKTLMALIRGAGPSDITFAAYLNTVIRNEVASSARAEERERALVEHLWSAPPDENFWDHRESCVQDSLILTIALRAFSQLCPRYREVLHMTTINRQCKRAVCDTLKTTPNGADALAYRARKELRRRFCKERVNADHFTANAPRALP</sequence>
<dbReference type="InterPro" id="IPR013325">
    <property type="entry name" value="RNA_pol_sigma_r2"/>
</dbReference>
<dbReference type="KEGG" id="acab:QRX50_00075"/>
<keyword evidence="2" id="KW-1185">Reference proteome</keyword>